<gene>
    <name evidence="2" type="ORF">GCM10007383_19090</name>
</gene>
<dbReference type="Pfam" id="PF14542">
    <property type="entry name" value="Acetyltransf_CG"/>
    <property type="match status" value="1"/>
</dbReference>
<evidence type="ECO:0000313" key="3">
    <source>
        <dbReference type="Proteomes" id="UP000634668"/>
    </source>
</evidence>
<dbReference type="Proteomes" id="UP000634668">
    <property type="component" value="Unassembled WGS sequence"/>
</dbReference>
<dbReference type="PROSITE" id="PS51729">
    <property type="entry name" value="GNAT_YJDJ"/>
    <property type="match status" value="1"/>
</dbReference>
<evidence type="ECO:0000313" key="2">
    <source>
        <dbReference type="EMBL" id="GGW34305.1"/>
    </source>
</evidence>
<accession>A0A918IYG4</accession>
<reference evidence="2" key="2">
    <citation type="submission" date="2020-09" db="EMBL/GenBank/DDBJ databases">
        <authorList>
            <person name="Sun Q."/>
            <person name="Kim S."/>
        </authorList>
    </citation>
    <scope>NUCLEOTIDE SEQUENCE</scope>
    <source>
        <strain evidence="2">KCTC 12113</strain>
    </source>
</reference>
<dbReference type="InterPro" id="IPR031165">
    <property type="entry name" value="GNAT_YJDJ"/>
</dbReference>
<dbReference type="Gene3D" id="3.40.630.30">
    <property type="match status" value="1"/>
</dbReference>
<sequence>MLIKGYYKKIIMTVRHEKEKNRFTMDINGDIARVDYQLKDNKMYLTYSEIPYHLRGQGYGKILVEKTFEQLTKEGYNAKAVCSYIRAVARRSDKWNTIIE</sequence>
<dbReference type="PANTHER" id="PTHR31435:SF9">
    <property type="entry name" value="PROTEIN NATD1"/>
    <property type="match status" value="1"/>
</dbReference>
<dbReference type="EMBL" id="BMWP01000011">
    <property type="protein sequence ID" value="GGW34305.1"/>
    <property type="molecule type" value="Genomic_DNA"/>
</dbReference>
<comment type="caution">
    <text evidence="2">The sequence shown here is derived from an EMBL/GenBank/DDBJ whole genome shotgun (WGS) entry which is preliminary data.</text>
</comment>
<dbReference type="InterPro" id="IPR045057">
    <property type="entry name" value="Gcn5-rel_NAT"/>
</dbReference>
<dbReference type="SUPFAM" id="SSF55729">
    <property type="entry name" value="Acyl-CoA N-acyltransferases (Nat)"/>
    <property type="match status" value="1"/>
</dbReference>
<reference evidence="2" key="1">
    <citation type="journal article" date="2014" name="Int. J. Syst. Evol. Microbiol.">
        <title>Complete genome sequence of Corynebacterium casei LMG S-19264T (=DSM 44701T), isolated from a smear-ripened cheese.</title>
        <authorList>
            <consortium name="US DOE Joint Genome Institute (JGI-PGF)"/>
            <person name="Walter F."/>
            <person name="Albersmeier A."/>
            <person name="Kalinowski J."/>
            <person name="Ruckert C."/>
        </authorList>
    </citation>
    <scope>NUCLEOTIDE SEQUENCE</scope>
    <source>
        <strain evidence="2">KCTC 12113</strain>
    </source>
</reference>
<evidence type="ECO:0000259" key="1">
    <source>
        <dbReference type="PROSITE" id="PS51729"/>
    </source>
</evidence>
<feature type="domain" description="N-acetyltransferase" evidence="1">
    <location>
        <begin position="15"/>
        <end position="100"/>
    </location>
</feature>
<protein>
    <recommendedName>
        <fullName evidence="1">N-acetyltransferase domain-containing protein</fullName>
    </recommendedName>
</protein>
<dbReference type="AlphaFoldDB" id="A0A918IYG4"/>
<name>A0A918IYG4_9FLAO</name>
<dbReference type="InterPro" id="IPR016181">
    <property type="entry name" value="Acyl_CoA_acyltransferase"/>
</dbReference>
<keyword evidence="3" id="KW-1185">Reference proteome</keyword>
<dbReference type="PANTHER" id="PTHR31435">
    <property type="entry name" value="PROTEIN NATD1"/>
    <property type="match status" value="1"/>
</dbReference>
<organism evidence="2 3">
    <name type="scientific">Arenibacter certesii</name>
    <dbReference type="NCBI Taxonomy" id="228955"/>
    <lineage>
        <taxon>Bacteria</taxon>
        <taxon>Pseudomonadati</taxon>
        <taxon>Bacteroidota</taxon>
        <taxon>Flavobacteriia</taxon>
        <taxon>Flavobacteriales</taxon>
        <taxon>Flavobacteriaceae</taxon>
        <taxon>Arenibacter</taxon>
    </lineage>
</organism>
<proteinExistence type="predicted"/>